<dbReference type="PROSITE" id="PS51257">
    <property type="entry name" value="PROKAR_LIPOPROTEIN"/>
    <property type="match status" value="1"/>
</dbReference>
<evidence type="ECO:0000313" key="4">
    <source>
        <dbReference type="Proteomes" id="UP000244655"/>
    </source>
</evidence>
<keyword evidence="1" id="KW-1133">Transmembrane helix</keyword>
<organism evidence="3 4">
    <name type="scientific">Candidatus Borreliella tachyglossi</name>
    <dbReference type="NCBI Taxonomy" id="1964448"/>
    <lineage>
        <taxon>Bacteria</taxon>
        <taxon>Pseudomonadati</taxon>
        <taxon>Spirochaetota</taxon>
        <taxon>Spirochaetia</taxon>
        <taxon>Spirochaetales</taxon>
        <taxon>Borreliaceae</taxon>
        <taxon>Borreliella</taxon>
    </lineage>
</organism>
<dbReference type="Proteomes" id="UP000244655">
    <property type="component" value="Chromosome"/>
</dbReference>
<sequence>MPTLPKHVAKGLILTIFGSLIISCAIFFIFLKGSDIVVVPNLSGLYLEDAITELQDKELIPHVEFKFSSTSLDKGKVIDQNPKAGTVLRLDNRVTIFISKGAVINKVDSFIGKNVDDVLINLKANETSNNRVLYHVLKPIEVESELPKGMIIRQDPSPGTEITSLIDLQFLVSKGQKEDLVKYVKNYIGLYYKDAVISLLNDGIGFDIKLATGSDFGSVILQSLPLGTKIEDSDKLIITINEPKIDDLSVFGILVYKLDVYPSNVDMMIRVKDSNGGSSLLYAFSSKGGFVKLPYEALRGSILELYIYDKLINQTVVN</sequence>
<evidence type="ECO:0000256" key="1">
    <source>
        <dbReference type="SAM" id="Phobius"/>
    </source>
</evidence>
<dbReference type="InterPro" id="IPR005543">
    <property type="entry name" value="PASTA_dom"/>
</dbReference>
<dbReference type="AlphaFoldDB" id="A0A2S1LY25"/>
<dbReference type="PROSITE" id="PS51178">
    <property type="entry name" value="PASTA"/>
    <property type="match status" value="1"/>
</dbReference>
<reference evidence="3 4" key="1">
    <citation type="submission" date="2018-01" db="EMBL/GenBank/DDBJ databases">
        <title>Genome sequence of Borrelia tachyglossi.</title>
        <authorList>
            <person name="Gofton A.W."/>
        </authorList>
    </citation>
    <scope>NUCLEOTIDE SEQUENCE [LARGE SCALE GENOMIC DNA]</scope>
    <source>
        <strain evidence="3 4">Bc-F10-1268</strain>
    </source>
</reference>
<evidence type="ECO:0000313" key="3">
    <source>
        <dbReference type="EMBL" id="AWG43198.1"/>
    </source>
</evidence>
<dbReference type="CDD" id="cd06577">
    <property type="entry name" value="PASTA_pknB"/>
    <property type="match status" value="2"/>
</dbReference>
<dbReference type="SMART" id="SM00740">
    <property type="entry name" value="PASTA"/>
    <property type="match status" value="3"/>
</dbReference>
<dbReference type="Pfam" id="PF03793">
    <property type="entry name" value="PASTA"/>
    <property type="match status" value="2"/>
</dbReference>
<keyword evidence="1" id="KW-0472">Membrane</keyword>
<gene>
    <name evidence="3" type="ORF">CR532_00320</name>
</gene>
<proteinExistence type="predicted"/>
<dbReference type="EMBL" id="CP025785">
    <property type="protein sequence ID" value="AWG43198.1"/>
    <property type="molecule type" value="Genomic_DNA"/>
</dbReference>
<keyword evidence="1" id="KW-0812">Transmembrane</keyword>
<accession>A0A2S1LY25</accession>
<dbReference type="OrthoDB" id="367225at2"/>
<keyword evidence="4" id="KW-1185">Reference proteome</keyword>
<feature type="domain" description="PASTA" evidence="2">
    <location>
        <begin position="33"/>
        <end position="100"/>
    </location>
</feature>
<dbReference type="Gene3D" id="3.30.10.20">
    <property type="match status" value="2"/>
</dbReference>
<feature type="transmembrane region" description="Helical" evidence="1">
    <location>
        <begin position="12"/>
        <end position="31"/>
    </location>
</feature>
<evidence type="ECO:0000259" key="2">
    <source>
        <dbReference type="PROSITE" id="PS51178"/>
    </source>
</evidence>
<protein>
    <submittedName>
        <fullName evidence="3">PASTA domain-containing protein</fullName>
    </submittedName>
</protein>
<name>A0A2S1LY25_9SPIR</name>